<dbReference type="PROSITE" id="PS50835">
    <property type="entry name" value="IG_LIKE"/>
    <property type="match status" value="2"/>
</dbReference>
<evidence type="ECO:0000313" key="3">
    <source>
        <dbReference type="EMBL" id="CAL5137441.1"/>
    </source>
</evidence>
<dbReference type="Gene3D" id="2.60.40.10">
    <property type="entry name" value="Immunoglobulins"/>
    <property type="match status" value="1"/>
</dbReference>
<dbReference type="Pfam" id="PF07679">
    <property type="entry name" value="I-set"/>
    <property type="match status" value="1"/>
</dbReference>
<dbReference type="Proteomes" id="UP001497525">
    <property type="component" value="Unassembled WGS sequence"/>
</dbReference>
<protein>
    <recommendedName>
        <fullName evidence="2">Ig-like domain-containing protein</fullName>
    </recommendedName>
</protein>
<evidence type="ECO:0000259" key="2">
    <source>
        <dbReference type="PROSITE" id="PS50835"/>
    </source>
</evidence>
<evidence type="ECO:0000313" key="4">
    <source>
        <dbReference type="Proteomes" id="UP001497525"/>
    </source>
</evidence>
<name>A0AAV2TN92_CALDB</name>
<feature type="compositionally biased region" description="Polar residues" evidence="1">
    <location>
        <begin position="126"/>
        <end position="138"/>
    </location>
</feature>
<comment type="caution">
    <text evidence="3">The sequence shown here is derived from an EMBL/GenBank/DDBJ whole genome shotgun (WGS) entry which is preliminary data.</text>
</comment>
<reference evidence="3" key="1">
    <citation type="submission" date="2024-06" db="EMBL/GenBank/DDBJ databases">
        <authorList>
            <person name="Liu X."/>
            <person name="Lenzi L."/>
            <person name="Haldenby T S."/>
            <person name="Uol C."/>
        </authorList>
    </citation>
    <scope>NUCLEOTIDE SEQUENCE</scope>
</reference>
<dbReference type="SMART" id="SM00408">
    <property type="entry name" value="IGc2"/>
    <property type="match status" value="1"/>
</dbReference>
<feature type="domain" description="Ig-like" evidence="2">
    <location>
        <begin position="317"/>
        <end position="414"/>
    </location>
</feature>
<dbReference type="AlphaFoldDB" id="A0AAV2TN92"/>
<sequence length="571" mass="64224">MLFEPMWKQLSDHLFRMSYGRVIEKKVIGVFVLAILLLNLINCAVFQVGDRMRYSAKRNSLQTNNEGSSSVMPEEKSLQKQPVTGVPSEDWDTDAIVESKTPEKSIETSASEDDEKGEGNLEPLSIKTTLSNQDQAQRPDQLAKDELVRDSSSPVRFVKYVKGDVIKLKCRIPTGPYLVMWNKIGMDYPLSMGTERFVPDERVNVRFKPPDRWRLTINDAKLTDSGVYTCTTSSDNRSGNPSDKVDAGKGDKLREGSSPANIQSAASLPERHVMASKTGSSSARRAQRYKNNRFVNYDYYVTVVEADPNEQYQVDAPAVETVKKRNKTITVTGPKLVFYGTPLELICRATFPTAEAKMNPRIALEWYHRGIRRRENSARSGGVYISERWIDSHLLESRLLVAWASEADAGQWICLDRSNVPPRRPLAPQNHKRGPEVAAATRMRTQSEEHYLSSKHLMSSEKQTPKDLAYDRIDVEIIDLPDPTAQPDDTTPSPSIPALVLPHVASANEQNMKIDAARGRNMSPDPNYAKFTWKRHSDGGATHMSGTAFSLLFCILFLQFRHSLLEFLPDS</sequence>
<dbReference type="SUPFAM" id="SSF48726">
    <property type="entry name" value="Immunoglobulin"/>
    <property type="match status" value="1"/>
</dbReference>
<dbReference type="InterPro" id="IPR037448">
    <property type="entry name" value="Zig-8"/>
</dbReference>
<feature type="region of interest" description="Disordered" evidence="1">
    <location>
        <begin position="58"/>
        <end position="148"/>
    </location>
</feature>
<dbReference type="GO" id="GO:0050808">
    <property type="term" value="P:synapse organization"/>
    <property type="evidence" value="ECO:0007669"/>
    <property type="project" value="TreeGrafter"/>
</dbReference>
<evidence type="ECO:0000256" key="1">
    <source>
        <dbReference type="SAM" id="MobiDB-lite"/>
    </source>
</evidence>
<dbReference type="InterPro" id="IPR007110">
    <property type="entry name" value="Ig-like_dom"/>
</dbReference>
<dbReference type="GO" id="GO:0032589">
    <property type="term" value="C:neuron projection membrane"/>
    <property type="evidence" value="ECO:0007669"/>
    <property type="project" value="TreeGrafter"/>
</dbReference>
<dbReference type="InterPro" id="IPR003598">
    <property type="entry name" value="Ig_sub2"/>
</dbReference>
<dbReference type="InterPro" id="IPR013783">
    <property type="entry name" value="Ig-like_fold"/>
</dbReference>
<dbReference type="PANTHER" id="PTHR23279:SF36">
    <property type="entry name" value="DEFECTIVE PROBOSCIS EXTENSION RESPONSE 9, ISOFORM A"/>
    <property type="match status" value="1"/>
</dbReference>
<dbReference type="InterPro" id="IPR013098">
    <property type="entry name" value="Ig_I-set"/>
</dbReference>
<organism evidence="3 4">
    <name type="scientific">Calicophoron daubneyi</name>
    <name type="common">Rumen fluke</name>
    <name type="synonym">Paramphistomum daubneyi</name>
    <dbReference type="NCBI Taxonomy" id="300641"/>
    <lineage>
        <taxon>Eukaryota</taxon>
        <taxon>Metazoa</taxon>
        <taxon>Spiralia</taxon>
        <taxon>Lophotrochozoa</taxon>
        <taxon>Platyhelminthes</taxon>
        <taxon>Trematoda</taxon>
        <taxon>Digenea</taxon>
        <taxon>Plagiorchiida</taxon>
        <taxon>Pronocephalata</taxon>
        <taxon>Paramphistomoidea</taxon>
        <taxon>Paramphistomidae</taxon>
        <taxon>Calicophoron</taxon>
    </lineage>
</organism>
<feature type="domain" description="Ig-like" evidence="2">
    <location>
        <begin position="139"/>
        <end position="246"/>
    </location>
</feature>
<dbReference type="InterPro" id="IPR036179">
    <property type="entry name" value="Ig-like_dom_sf"/>
</dbReference>
<feature type="region of interest" description="Disordered" evidence="1">
    <location>
        <begin position="231"/>
        <end position="287"/>
    </location>
</feature>
<gene>
    <name evidence="3" type="ORF">CDAUBV1_LOCUS11752</name>
</gene>
<dbReference type="EMBL" id="CAXLJL010000390">
    <property type="protein sequence ID" value="CAL5137441.1"/>
    <property type="molecule type" value="Genomic_DNA"/>
</dbReference>
<feature type="compositionally biased region" description="Polar residues" evidence="1">
    <location>
        <begin position="58"/>
        <end position="71"/>
    </location>
</feature>
<accession>A0AAV2TN92</accession>
<proteinExistence type="predicted"/>
<feature type="compositionally biased region" description="Polar residues" evidence="1">
    <location>
        <begin position="231"/>
        <end position="241"/>
    </location>
</feature>
<feature type="compositionally biased region" description="Basic and acidic residues" evidence="1">
    <location>
        <begin position="243"/>
        <end position="255"/>
    </location>
</feature>
<dbReference type="PANTHER" id="PTHR23279">
    <property type="entry name" value="DEFECTIVE PROBOSCIS EXTENSION RESPONSE DPR -RELATED"/>
    <property type="match status" value="1"/>
</dbReference>